<dbReference type="OrthoDB" id="3697371at2"/>
<name>A0A221W8Y9_9PSEU</name>
<dbReference type="RefSeq" id="WP_075742611.1">
    <property type="nucleotide sequence ID" value="NZ_CP022521.1"/>
</dbReference>
<protein>
    <submittedName>
        <fullName evidence="1">Uncharacterized protein</fullName>
    </submittedName>
</protein>
<dbReference type="EMBL" id="CP022521">
    <property type="protein sequence ID" value="ASO22388.1"/>
    <property type="molecule type" value="Genomic_DNA"/>
</dbReference>
<organism evidence="1 2">
    <name type="scientific">Actinoalloteichus hoggarensis</name>
    <dbReference type="NCBI Taxonomy" id="1470176"/>
    <lineage>
        <taxon>Bacteria</taxon>
        <taxon>Bacillati</taxon>
        <taxon>Actinomycetota</taxon>
        <taxon>Actinomycetes</taxon>
        <taxon>Pseudonocardiales</taxon>
        <taxon>Pseudonocardiaceae</taxon>
        <taxon>Actinoalloteichus</taxon>
    </lineage>
</organism>
<evidence type="ECO:0000313" key="1">
    <source>
        <dbReference type="EMBL" id="ASO22388.1"/>
    </source>
</evidence>
<reference evidence="1 2" key="1">
    <citation type="submission" date="2017-07" db="EMBL/GenBank/DDBJ databases">
        <title>Complete genome sequence of Actinoalloteichus hoggarensis DSM 45943, type strain of Actinoalloteichus hoggarensis.</title>
        <authorList>
            <person name="Ruckert C."/>
            <person name="Nouioui I."/>
            <person name="Willmese J."/>
            <person name="van Wezel G."/>
            <person name="Klenk H.-P."/>
            <person name="Kalinowski J."/>
            <person name="Zotchev S.B."/>
        </authorList>
    </citation>
    <scope>NUCLEOTIDE SEQUENCE [LARGE SCALE GENOMIC DNA]</scope>
    <source>
        <strain evidence="1 2">DSM 45943</strain>
    </source>
</reference>
<keyword evidence="2" id="KW-1185">Reference proteome</keyword>
<sequence length="66" mass="7033">MNDVSKLNKLFGLVGVISGGAAAFSQFRKARKDSDRLALAHALTNLAVTVTGAALFARSLRKDDQE</sequence>
<evidence type="ECO:0000313" key="2">
    <source>
        <dbReference type="Proteomes" id="UP000204221"/>
    </source>
</evidence>
<dbReference type="AlphaFoldDB" id="A0A221W8Y9"/>
<dbReference type="Proteomes" id="UP000204221">
    <property type="component" value="Chromosome"/>
</dbReference>
<accession>A0A221W8Y9</accession>
<gene>
    <name evidence="1" type="ORF">AHOG_23910</name>
</gene>
<proteinExistence type="predicted"/>
<dbReference type="KEGG" id="ahg:AHOG_23910"/>